<organism evidence="2 3">
    <name type="scientific">Acetobacter malorum</name>
    <dbReference type="NCBI Taxonomy" id="178901"/>
    <lineage>
        <taxon>Bacteria</taxon>
        <taxon>Pseudomonadati</taxon>
        <taxon>Pseudomonadota</taxon>
        <taxon>Alphaproteobacteria</taxon>
        <taxon>Acetobacterales</taxon>
        <taxon>Acetobacteraceae</taxon>
        <taxon>Acetobacter</taxon>
    </lineage>
</organism>
<name>A0A149UMH6_9PROT</name>
<dbReference type="RefSeq" id="WP_061501085.1">
    <property type="nucleotide sequence ID" value="NZ_LHZX01000296.1"/>
</dbReference>
<dbReference type="PATRIC" id="fig|178901.14.peg.536"/>
<evidence type="ECO:0000313" key="3">
    <source>
        <dbReference type="Proteomes" id="UP000075377"/>
    </source>
</evidence>
<feature type="transmembrane region" description="Helical" evidence="1">
    <location>
        <begin position="51"/>
        <end position="69"/>
    </location>
</feature>
<feature type="transmembrane region" description="Helical" evidence="1">
    <location>
        <begin position="27"/>
        <end position="45"/>
    </location>
</feature>
<accession>A0A149UMH6</accession>
<evidence type="ECO:0000256" key="1">
    <source>
        <dbReference type="SAM" id="Phobius"/>
    </source>
</evidence>
<proteinExistence type="predicted"/>
<dbReference type="AlphaFoldDB" id="A0A149UMH6"/>
<keyword evidence="1" id="KW-1133">Transmembrane helix</keyword>
<keyword evidence="1" id="KW-0812">Transmembrane</keyword>
<dbReference type="OrthoDB" id="7282274at2"/>
<keyword evidence="1" id="KW-0472">Membrane</keyword>
<dbReference type="Proteomes" id="UP000075377">
    <property type="component" value="Unassembled WGS sequence"/>
</dbReference>
<sequence length="107" mass="12025">MATETSKPITFEDRAKDVQVLHTSKRIIGIPMSAVVIAAALGLGLASLVKIWVGLVIGGVVIFVLYEIYRDDPNALFVIRRRMMSRFRRAFGGTKPRRKIKLQRTKV</sequence>
<dbReference type="EMBL" id="LHZX01000296">
    <property type="protein sequence ID" value="KXV69033.1"/>
    <property type="molecule type" value="Genomic_DNA"/>
</dbReference>
<protein>
    <submittedName>
        <fullName evidence="2">Uncharacterized protein</fullName>
    </submittedName>
</protein>
<evidence type="ECO:0000313" key="2">
    <source>
        <dbReference type="EMBL" id="KXV69033.1"/>
    </source>
</evidence>
<gene>
    <name evidence="2" type="ORF">AD951_08305</name>
</gene>
<reference evidence="2 3" key="1">
    <citation type="submission" date="2015-06" db="EMBL/GenBank/DDBJ databases">
        <title>Improved classification and identification of acetic acid bacteria using matrix-assisted laser desorption/ionization time-of-flight mass spectrometry; Gluconobacter nephelii and Gluconobacter uchimurae are later heterotypic synonyms of Gluconobacter japonicus and Gluconobacter oxydans, respectively.</title>
        <authorList>
            <person name="Li L."/>
            <person name="Cleenwerck I."/>
            <person name="De Vuyst L."/>
            <person name="Vandamme P."/>
        </authorList>
    </citation>
    <scope>NUCLEOTIDE SEQUENCE [LARGE SCALE GENOMIC DNA]</scope>
    <source>
        <strain evidence="2 3">LMG 1699</strain>
    </source>
</reference>
<comment type="caution">
    <text evidence="2">The sequence shown here is derived from an EMBL/GenBank/DDBJ whole genome shotgun (WGS) entry which is preliminary data.</text>
</comment>